<dbReference type="Proteomes" id="UP000249757">
    <property type="component" value="Unassembled WGS sequence"/>
</dbReference>
<protein>
    <submittedName>
        <fullName evidence="3">Uncharacterized protein</fullName>
    </submittedName>
</protein>
<feature type="region of interest" description="Disordered" evidence="1">
    <location>
        <begin position="1"/>
        <end position="30"/>
    </location>
</feature>
<reference evidence="4" key="4">
    <citation type="journal article" date="2022" name="Microb. Genom.">
        <title>A global pangenome for the wheat fungal pathogen Pyrenophora tritici-repentis and prediction of effector protein structural homology.</title>
        <authorList>
            <person name="Moolhuijzen P.M."/>
            <person name="See P.T."/>
            <person name="Shi G."/>
            <person name="Powell H.R."/>
            <person name="Cockram J."/>
            <person name="Jorgensen L.N."/>
            <person name="Benslimane H."/>
            <person name="Strelkov S.E."/>
            <person name="Turner J."/>
            <person name="Liu Z."/>
            <person name="Moffat C.S."/>
        </authorList>
    </citation>
    <scope>NUCLEOTIDE SEQUENCE [LARGE SCALE GENOMIC DNA]</scope>
</reference>
<dbReference type="EMBL" id="NQIK02000001">
    <property type="protein sequence ID" value="KAF7577892.1"/>
    <property type="molecule type" value="Genomic_DNA"/>
</dbReference>
<dbReference type="EMBL" id="NRDI02000009">
    <property type="protein sequence ID" value="KAI1513822.1"/>
    <property type="molecule type" value="Genomic_DNA"/>
</dbReference>
<evidence type="ECO:0000313" key="2">
    <source>
        <dbReference type="EMBL" id="KAF7577892.1"/>
    </source>
</evidence>
<evidence type="ECO:0000256" key="1">
    <source>
        <dbReference type="SAM" id="MobiDB-lite"/>
    </source>
</evidence>
<reference evidence="2" key="1">
    <citation type="journal article" date="2018" name="BMC Genomics">
        <title>Comparative genomics of the wheat fungal pathogen Pyrenophora tritici-repentis reveals chromosomal variations and genome plasticity.</title>
        <authorList>
            <person name="Moolhuijzen P."/>
            <person name="See P.T."/>
            <person name="Hane J.K."/>
            <person name="Shi G."/>
            <person name="Liu Z."/>
            <person name="Oliver R.P."/>
            <person name="Moffat C.S."/>
        </authorList>
    </citation>
    <scope>NUCLEOTIDE SEQUENCE [LARGE SCALE GENOMIC DNA]</scope>
    <source>
        <strain evidence="2">M4</strain>
    </source>
</reference>
<evidence type="ECO:0000313" key="3">
    <source>
        <dbReference type="EMBL" id="KAI1513822.1"/>
    </source>
</evidence>
<evidence type="ECO:0000313" key="4">
    <source>
        <dbReference type="Proteomes" id="UP000249757"/>
    </source>
</evidence>
<feature type="compositionally biased region" description="Basic and acidic residues" evidence="1">
    <location>
        <begin position="426"/>
        <end position="442"/>
    </location>
</feature>
<sequence>MSAESDTPIQRQHAQDAQQDRPLAPASSNKTSIEVTQADTPAPFGTNTTLQALKVLESDLNKFVDAEVAKNLVNTMRVVMQQGYTKRAFLEVRRQKILKIVEGTDNEDVKTSYSIFARAHAEAEKRVSYRLPILGDEVDDKMGEGRVTDAVAEPQVGEPCARTSESAMARAMTSEEVEIEDAGAAGTAGRRHSDEPVSLQRKMGPKTITTKMTQEATCQQAARSRPAPPLGIAIPAGITCDSHNDGLCTLIPIQNPNDFPVTQIQEVQAQYIPSTRVLHLWLHRDSNNQIHQVTVDLDKSSVDHLIIQDPKIITFLGLRQPPIDIISLQSDGIVEPTYKIKILPGQRPRNPKLWIVGELVIARHAYLYWLDSRQSADPRAPPTASEAKTLALQLKRRPNDVFQEINRYWDLEQGSGGRLYRENRKRYLGEDPKYPEGEEKIPTRSQWS</sequence>
<organism evidence="3 4">
    <name type="scientific">Pyrenophora tritici-repentis</name>
    <dbReference type="NCBI Taxonomy" id="45151"/>
    <lineage>
        <taxon>Eukaryota</taxon>
        <taxon>Fungi</taxon>
        <taxon>Dikarya</taxon>
        <taxon>Ascomycota</taxon>
        <taxon>Pezizomycotina</taxon>
        <taxon>Dothideomycetes</taxon>
        <taxon>Pleosporomycetidae</taxon>
        <taxon>Pleosporales</taxon>
        <taxon>Pleosporineae</taxon>
        <taxon>Pleosporaceae</taxon>
        <taxon>Pyrenophora</taxon>
    </lineage>
</organism>
<reference evidence="3" key="2">
    <citation type="submission" date="2021-05" db="EMBL/GenBank/DDBJ databases">
        <authorList>
            <person name="Moolhuijzen P.M."/>
            <person name="Moffat C.S."/>
        </authorList>
    </citation>
    <scope>NUCLEOTIDE SEQUENCE</scope>
    <source>
        <strain evidence="3">86-124</strain>
    </source>
</reference>
<gene>
    <name evidence="3" type="ORF">Ptr86124_007724</name>
    <name evidence="2" type="ORF">PtrM4_021320</name>
</gene>
<dbReference type="OMA" id="RDAHITH"/>
<dbReference type="Proteomes" id="UP000245464">
    <property type="component" value="Chromosome 1"/>
</dbReference>
<accession>A0A2W1G1I8</accession>
<dbReference type="OrthoDB" id="3795350at2759"/>
<feature type="region of interest" description="Disordered" evidence="1">
    <location>
        <begin position="426"/>
        <end position="448"/>
    </location>
</feature>
<keyword evidence="4" id="KW-1185">Reference proteome</keyword>
<dbReference type="AlphaFoldDB" id="A0A2W1G1I8"/>
<name>A0A2W1G1I8_9PLEO</name>
<proteinExistence type="predicted"/>
<feature type="compositionally biased region" description="Low complexity" evidence="1">
    <location>
        <begin position="10"/>
        <end position="21"/>
    </location>
</feature>
<reference evidence="3" key="3">
    <citation type="journal article" date="2022" name="bioRxiv">
        <title>A global pangenome for the wheat fungal pathogen Pyrenophora tritici-repentis and prediction of effector protein structural homology.</title>
        <authorList>
            <person name="Moolhuijzen P."/>
            <person name="See P.T."/>
            <person name="Shi G."/>
            <person name="Powell H.R."/>
            <person name="Cockram J."/>
            <person name="Jorgensen L.N."/>
            <person name="Benslimane H."/>
            <person name="Strelkov S.E."/>
            <person name="Turner J."/>
            <person name="Liu Z."/>
            <person name="Moffat C.S."/>
        </authorList>
    </citation>
    <scope>NUCLEOTIDE SEQUENCE</scope>
    <source>
        <strain evidence="3">86-124</strain>
    </source>
</reference>
<comment type="caution">
    <text evidence="3">The sequence shown here is derived from an EMBL/GenBank/DDBJ whole genome shotgun (WGS) entry which is preliminary data.</text>
</comment>